<sequence length="30" mass="3640">MSDRYGLPYKSLDFSPNSFYLLYNILYMEV</sequence>
<dbReference type="EMBL" id="BK015029">
    <property type="protein sequence ID" value="DAD87889.1"/>
    <property type="molecule type" value="Genomic_DNA"/>
</dbReference>
<proteinExistence type="predicted"/>
<protein>
    <submittedName>
        <fullName evidence="1">Uncharacterized protein</fullName>
    </submittedName>
</protein>
<organism evidence="1">
    <name type="scientific">Siphoviridae sp. ct43U4</name>
    <dbReference type="NCBI Taxonomy" id="2826285"/>
    <lineage>
        <taxon>Viruses</taxon>
        <taxon>Duplodnaviria</taxon>
        <taxon>Heunggongvirae</taxon>
        <taxon>Uroviricota</taxon>
        <taxon>Caudoviricetes</taxon>
    </lineage>
</organism>
<reference evidence="1" key="1">
    <citation type="journal article" date="2021" name="Proc. Natl. Acad. Sci. U.S.A.">
        <title>A Catalog of Tens of Thousands of Viruses from Human Metagenomes Reveals Hidden Associations with Chronic Diseases.</title>
        <authorList>
            <person name="Tisza M.J."/>
            <person name="Buck C.B."/>
        </authorList>
    </citation>
    <scope>NUCLEOTIDE SEQUENCE</scope>
    <source>
        <strain evidence="1">Ct43U4</strain>
    </source>
</reference>
<accession>A0A8S5MZV8</accession>
<name>A0A8S5MZV8_9CAUD</name>
<evidence type="ECO:0000313" key="1">
    <source>
        <dbReference type="EMBL" id="DAD87889.1"/>
    </source>
</evidence>